<evidence type="ECO:0000313" key="10">
    <source>
        <dbReference type="Proteomes" id="UP001152561"/>
    </source>
</evidence>
<dbReference type="Pfam" id="PF00072">
    <property type="entry name" value="Response_reg"/>
    <property type="match status" value="1"/>
</dbReference>
<evidence type="ECO:0000256" key="6">
    <source>
        <dbReference type="PROSITE-ProRule" id="PRU00169"/>
    </source>
</evidence>
<dbReference type="InterPro" id="IPR001789">
    <property type="entry name" value="Sig_transdc_resp-reg_receiver"/>
</dbReference>
<name>A0A9Q1MK19_9SOLA</name>
<dbReference type="Gene3D" id="1.10.10.60">
    <property type="entry name" value="Homeodomain-like"/>
    <property type="match status" value="1"/>
</dbReference>
<keyword evidence="10" id="KW-1185">Reference proteome</keyword>
<dbReference type="PANTHER" id="PTHR43874:SF217">
    <property type="entry name" value="TWO-COMPONENT RESPONSE REGULATOR ORR24-LIKE ISOFORM X1"/>
    <property type="match status" value="1"/>
</dbReference>
<gene>
    <name evidence="9" type="ORF">K7X08_011564</name>
</gene>
<keyword evidence="3" id="KW-0805">Transcription regulation</keyword>
<dbReference type="EMBL" id="JAJAGQ010000005">
    <property type="protein sequence ID" value="KAJ8562273.1"/>
    <property type="molecule type" value="Genomic_DNA"/>
</dbReference>
<evidence type="ECO:0000256" key="7">
    <source>
        <dbReference type="SAM" id="MobiDB-lite"/>
    </source>
</evidence>
<evidence type="ECO:0000313" key="9">
    <source>
        <dbReference type="EMBL" id="KAJ8562273.1"/>
    </source>
</evidence>
<evidence type="ECO:0000259" key="8">
    <source>
        <dbReference type="PROSITE" id="PS50110"/>
    </source>
</evidence>
<feature type="domain" description="Response regulatory" evidence="8">
    <location>
        <begin position="29"/>
        <end position="144"/>
    </location>
</feature>
<dbReference type="OrthoDB" id="60033at2759"/>
<evidence type="ECO:0000256" key="4">
    <source>
        <dbReference type="ARBA" id="ARBA00023163"/>
    </source>
</evidence>
<keyword evidence="2" id="KW-0902">Two-component regulatory system</keyword>
<protein>
    <recommendedName>
        <fullName evidence="8">Response regulatory domain-containing protein</fullName>
    </recommendedName>
</protein>
<dbReference type="GO" id="GO:0000160">
    <property type="term" value="P:phosphorelay signal transduction system"/>
    <property type="evidence" value="ECO:0007669"/>
    <property type="project" value="UniProtKB-KW"/>
</dbReference>
<dbReference type="SUPFAM" id="SSF52172">
    <property type="entry name" value="CheY-like"/>
    <property type="match status" value="1"/>
</dbReference>
<dbReference type="PROSITE" id="PS50110">
    <property type="entry name" value="RESPONSE_REGULATORY"/>
    <property type="match status" value="1"/>
</dbReference>
<organism evidence="9 10">
    <name type="scientific">Anisodus acutangulus</name>
    <dbReference type="NCBI Taxonomy" id="402998"/>
    <lineage>
        <taxon>Eukaryota</taxon>
        <taxon>Viridiplantae</taxon>
        <taxon>Streptophyta</taxon>
        <taxon>Embryophyta</taxon>
        <taxon>Tracheophyta</taxon>
        <taxon>Spermatophyta</taxon>
        <taxon>Magnoliopsida</taxon>
        <taxon>eudicotyledons</taxon>
        <taxon>Gunneridae</taxon>
        <taxon>Pentapetalae</taxon>
        <taxon>asterids</taxon>
        <taxon>lamiids</taxon>
        <taxon>Solanales</taxon>
        <taxon>Solanaceae</taxon>
        <taxon>Solanoideae</taxon>
        <taxon>Hyoscyameae</taxon>
        <taxon>Anisodus</taxon>
    </lineage>
</organism>
<evidence type="ECO:0000256" key="1">
    <source>
        <dbReference type="ARBA" id="ARBA00004123"/>
    </source>
</evidence>
<dbReference type="NCBIfam" id="TIGR01557">
    <property type="entry name" value="myb_SHAQKYF"/>
    <property type="match status" value="1"/>
</dbReference>
<dbReference type="InterPro" id="IPR006447">
    <property type="entry name" value="Myb_dom_plants"/>
</dbReference>
<feature type="modified residue" description="4-aspartylphosphate" evidence="6">
    <location>
        <position position="80"/>
    </location>
</feature>
<keyword evidence="5" id="KW-0539">Nucleus</keyword>
<reference evidence="10" key="1">
    <citation type="journal article" date="2023" name="Proc. Natl. Acad. Sci. U.S.A.">
        <title>Genomic and structural basis for evolution of tropane alkaloid biosynthesis.</title>
        <authorList>
            <person name="Wanga Y.-J."/>
            <person name="Taina T."/>
            <person name="Yua J.-Y."/>
            <person name="Lia J."/>
            <person name="Xua B."/>
            <person name="Chenc J."/>
            <person name="D'Auriad J.C."/>
            <person name="Huanga J.-P."/>
            <person name="Huanga S.-X."/>
        </authorList>
    </citation>
    <scope>NUCLEOTIDE SEQUENCE [LARGE SCALE GENOMIC DNA]</scope>
    <source>
        <strain evidence="10">cv. KIB-2019</strain>
    </source>
</reference>
<dbReference type="CDD" id="cd17584">
    <property type="entry name" value="REC_typeB_ARR-like"/>
    <property type="match status" value="1"/>
</dbReference>
<accession>A0A9Q1MK19</accession>
<evidence type="ECO:0000256" key="2">
    <source>
        <dbReference type="ARBA" id="ARBA00023012"/>
    </source>
</evidence>
<dbReference type="GO" id="GO:0003677">
    <property type="term" value="F:DNA binding"/>
    <property type="evidence" value="ECO:0007669"/>
    <property type="project" value="InterPro"/>
</dbReference>
<feature type="compositionally biased region" description="Polar residues" evidence="7">
    <location>
        <begin position="152"/>
        <end position="170"/>
    </location>
</feature>
<dbReference type="GO" id="GO:0005634">
    <property type="term" value="C:nucleus"/>
    <property type="evidence" value="ECO:0007669"/>
    <property type="project" value="UniProtKB-SubCell"/>
</dbReference>
<evidence type="ECO:0000256" key="5">
    <source>
        <dbReference type="ARBA" id="ARBA00023242"/>
    </source>
</evidence>
<dbReference type="InterPro" id="IPR011006">
    <property type="entry name" value="CheY-like_superfamily"/>
</dbReference>
<feature type="region of interest" description="Disordered" evidence="7">
    <location>
        <begin position="152"/>
        <end position="211"/>
    </location>
</feature>
<keyword evidence="6" id="KW-0597">Phosphoprotein</keyword>
<proteinExistence type="predicted"/>
<sequence length="558" mass="62120">MSRTATNEELLNQLLVKEKEKSESPKGLKVLAIDDNVVCLKVLGSLLQKCGYTVTTTRNANEALDMLRKNQESFDIVITDVVRDDMDGFKLLEAIGLEMDIPVIMTSANGETKTIVEGIKHGASDYLVKPIKMEEVKNIFQHVITSNKTIENDHSTPISCNDTNELGVQESSSSLSVKRKSKNSLLQDQDEETNTDQSSGESCPPRKKNRMRWSKELHHKFLDAYYQLEVDNLDKVVPKRILEIMNEPGVSREKVASHLQKFRNGLKKQNAIVNQDTTISTSCNSPNLSFTGQSVTKPEISNMFANQQPYLVPRNAHEQVLFQQNAVNFAPISSYSMVDNRVSRPVLAANAISQPDLNGLQYRDHNYRSRRNMDDEIMNNIPHHSAFFGYQDPVSGEIQPVISISPYSSGHVPLNYVGAPYRQMFGDVSVSHQMTPISPFDPTGLVVSSTPGQLEGGDLVSFNGSGIPEFGVGANGSPINFCGVQIDGRNRFLQPHNDDSEGKRHVHENNSIDDDDLSTMLQQLGYLIGMKLLYDFAVSGQFSTKIVKAQQQQVNIVK</sequence>
<comment type="caution">
    <text evidence="9">The sequence shown here is derived from an EMBL/GenBank/DDBJ whole genome shotgun (WGS) entry which is preliminary data.</text>
</comment>
<dbReference type="InterPro" id="IPR045279">
    <property type="entry name" value="ARR-like"/>
</dbReference>
<dbReference type="SUPFAM" id="SSF46689">
    <property type="entry name" value="Homeodomain-like"/>
    <property type="match status" value="1"/>
</dbReference>
<comment type="subcellular location">
    <subcellularLocation>
        <location evidence="1">Nucleus</location>
    </subcellularLocation>
</comment>
<dbReference type="InterPro" id="IPR009057">
    <property type="entry name" value="Homeodomain-like_sf"/>
</dbReference>
<dbReference type="SMART" id="SM00448">
    <property type="entry name" value="REC"/>
    <property type="match status" value="1"/>
</dbReference>
<keyword evidence="4" id="KW-0804">Transcription</keyword>
<dbReference type="FunFam" id="1.10.10.60:FF:000007">
    <property type="entry name" value="Two-component response regulator"/>
    <property type="match status" value="1"/>
</dbReference>
<dbReference type="AlphaFoldDB" id="A0A9Q1MK19"/>
<dbReference type="Gene3D" id="3.40.50.2300">
    <property type="match status" value="1"/>
</dbReference>
<dbReference type="Proteomes" id="UP001152561">
    <property type="component" value="Unassembled WGS sequence"/>
</dbReference>
<dbReference type="GO" id="GO:0009736">
    <property type="term" value="P:cytokinin-activated signaling pathway"/>
    <property type="evidence" value="ECO:0007669"/>
    <property type="project" value="InterPro"/>
</dbReference>
<evidence type="ECO:0000256" key="3">
    <source>
        <dbReference type="ARBA" id="ARBA00023015"/>
    </source>
</evidence>
<dbReference type="PANTHER" id="PTHR43874">
    <property type="entry name" value="TWO-COMPONENT RESPONSE REGULATOR"/>
    <property type="match status" value="1"/>
</dbReference>